<gene>
    <name evidence="2" type="ORF">EDC19_1439</name>
</gene>
<dbReference type="EMBL" id="SMGQ01000012">
    <property type="protein sequence ID" value="TCK93248.1"/>
    <property type="molecule type" value="Genomic_DNA"/>
</dbReference>
<reference evidence="2 3" key="1">
    <citation type="submission" date="2019-03" db="EMBL/GenBank/DDBJ databases">
        <title>Genomic Encyclopedia of Type Strains, Phase IV (KMG-IV): sequencing the most valuable type-strain genomes for metagenomic binning, comparative biology and taxonomic classification.</title>
        <authorList>
            <person name="Goeker M."/>
        </authorList>
    </citation>
    <scope>NUCLEOTIDE SEQUENCE [LARGE SCALE GENOMIC DNA]</scope>
    <source>
        <strain evidence="2 3">DSM 24176</strain>
    </source>
</reference>
<sequence>MKEIFMITLEKCPYCKEAFDYIHELKKENPNYEQLNITVIDEQKEPEKIQGFNYYYVPTFYVEDIKAHEGVPSKEIIQKVLDSALE</sequence>
<evidence type="ECO:0000313" key="2">
    <source>
        <dbReference type="EMBL" id="TCK93248.1"/>
    </source>
</evidence>
<dbReference type="OrthoDB" id="5348456at2"/>
<dbReference type="InterPro" id="IPR036249">
    <property type="entry name" value="Thioredoxin-like_sf"/>
</dbReference>
<evidence type="ECO:0000259" key="1">
    <source>
        <dbReference type="Pfam" id="PF13192"/>
    </source>
</evidence>
<proteinExistence type="predicted"/>
<protein>
    <submittedName>
        <fullName evidence="2">Thioredoxin-like protein</fullName>
    </submittedName>
</protein>
<keyword evidence="3" id="KW-1185">Reference proteome</keyword>
<feature type="domain" description="Thioredoxin-like fold" evidence="1">
    <location>
        <begin position="9"/>
        <end position="81"/>
    </location>
</feature>
<comment type="caution">
    <text evidence="2">The sequence shown here is derived from an EMBL/GenBank/DDBJ whole genome shotgun (WGS) entry which is preliminary data.</text>
</comment>
<organism evidence="2 3">
    <name type="scientific">Natranaerovirga hydrolytica</name>
    <dbReference type="NCBI Taxonomy" id="680378"/>
    <lineage>
        <taxon>Bacteria</taxon>
        <taxon>Bacillati</taxon>
        <taxon>Bacillota</taxon>
        <taxon>Clostridia</taxon>
        <taxon>Lachnospirales</taxon>
        <taxon>Natranaerovirgaceae</taxon>
        <taxon>Natranaerovirga</taxon>
    </lineage>
</organism>
<evidence type="ECO:0000313" key="3">
    <source>
        <dbReference type="Proteomes" id="UP000294545"/>
    </source>
</evidence>
<dbReference type="RefSeq" id="WP_132282163.1">
    <property type="nucleotide sequence ID" value="NZ_SMGQ01000012.1"/>
</dbReference>
<dbReference type="InterPro" id="IPR012336">
    <property type="entry name" value="Thioredoxin-like_fold"/>
</dbReference>
<accession>A0A4R1MKA9</accession>
<dbReference type="Gene3D" id="3.40.30.10">
    <property type="entry name" value="Glutaredoxin"/>
    <property type="match status" value="1"/>
</dbReference>
<name>A0A4R1MKA9_9FIRM</name>
<dbReference type="Proteomes" id="UP000294545">
    <property type="component" value="Unassembled WGS sequence"/>
</dbReference>
<dbReference type="Pfam" id="PF13192">
    <property type="entry name" value="Thioredoxin_3"/>
    <property type="match status" value="1"/>
</dbReference>
<dbReference type="SUPFAM" id="SSF52833">
    <property type="entry name" value="Thioredoxin-like"/>
    <property type="match status" value="1"/>
</dbReference>
<dbReference type="AlphaFoldDB" id="A0A4R1MKA9"/>